<proteinExistence type="predicted"/>
<dbReference type="SFLD" id="SFLDS00003">
    <property type="entry name" value="Haloacid_Dehalogenase"/>
    <property type="match status" value="1"/>
</dbReference>
<dbReference type="PANTHER" id="PTHR43434">
    <property type="entry name" value="PHOSPHOGLYCOLATE PHOSPHATASE"/>
    <property type="match status" value="1"/>
</dbReference>
<dbReference type="GO" id="GO:0006281">
    <property type="term" value="P:DNA repair"/>
    <property type="evidence" value="ECO:0007669"/>
    <property type="project" value="TreeGrafter"/>
</dbReference>
<dbReference type="Gene3D" id="3.40.50.1000">
    <property type="entry name" value="HAD superfamily/HAD-like"/>
    <property type="match status" value="1"/>
</dbReference>
<dbReference type="NCBIfam" id="TIGR01509">
    <property type="entry name" value="HAD-SF-IA-v3"/>
    <property type="match status" value="1"/>
</dbReference>
<protein>
    <submittedName>
        <fullName evidence="1">Putative hydrolase (HAD superfamily)</fullName>
    </submittedName>
</protein>
<dbReference type="PANTHER" id="PTHR43434:SF3">
    <property type="entry name" value="GMP_IMP NUCLEOTIDASE YRFG"/>
    <property type="match status" value="1"/>
</dbReference>
<dbReference type="Proteomes" id="UP000032266">
    <property type="component" value="Chromosome"/>
</dbReference>
<dbReference type="OrthoDB" id="9773910at2"/>
<dbReference type="Pfam" id="PF00702">
    <property type="entry name" value="Hydrolase"/>
    <property type="match status" value="1"/>
</dbReference>
<keyword evidence="1" id="KW-0378">Hydrolase</keyword>
<dbReference type="RefSeq" id="WP_044619405.1">
    <property type="nucleotide sequence ID" value="NZ_CP007142.1"/>
</dbReference>
<dbReference type="InterPro" id="IPR050155">
    <property type="entry name" value="HAD-like_hydrolase_sf"/>
</dbReference>
<dbReference type="SFLD" id="SFLDG01129">
    <property type="entry name" value="C1.5:_HAD__Beta-PGM__Phosphata"/>
    <property type="match status" value="1"/>
</dbReference>
<evidence type="ECO:0000313" key="1">
    <source>
        <dbReference type="EMBL" id="AJQ97741.1"/>
    </source>
</evidence>
<dbReference type="HOGENOM" id="CLU_106706_0_0_6"/>
<dbReference type="InterPro" id="IPR006439">
    <property type="entry name" value="HAD-SF_hydro_IA"/>
</dbReference>
<dbReference type="GO" id="GO:0005829">
    <property type="term" value="C:cytosol"/>
    <property type="evidence" value="ECO:0007669"/>
    <property type="project" value="TreeGrafter"/>
</dbReference>
<dbReference type="InterPro" id="IPR023214">
    <property type="entry name" value="HAD_sf"/>
</dbReference>
<dbReference type="KEGG" id="gsn:YC6258_05713"/>
<dbReference type="STRING" id="1445510.YC6258_05713"/>
<dbReference type="SUPFAM" id="SSF56784">
    <property type="entry name" value="HAD-like"/>
    <property type="match status" value="1"/>
</dbReference>
<evidence type="ECO:0000313" key="2">
    <source>
        <dbReference type="Proteomes" id="UP000032266"/>
    </source>
</evidence>
<sequence length="223" mass="26148">MIRWEHVDWVFLDMDGTLLDLHFDNHFWLHLVPEQLARRDFSHLPFDQAIDASRAAVYERYQSVQGTLDWYSTEYWDQTLQLPIMELSQQQQHRIRYRFDSEAFLQWLKQQNKQVVILTNAHPDNLHLKHQVTGLLDYVDMAISAHQVKYPKENPLFWPALSQHLPFDPNRTLLIDDNESVLSTAAAAGIAQVLCISQPDTTQQSRMIPDFPAITCFHEIIQP</sequence>
<dbReference type="CDD" id="cd01427">
    <property type="entry name" value="HAD_like"/>
    <property type="match status" value="1"/>
</dbReference>
<reference evidence="1 2" key="1">
    <citation type="submission" date="2014-01" db="EMBL/GenBank/DDBJ databases">
        <title>Full genme sequencing of cellulolytic bacterium Gynuella sunshinyii YC6258T gen. nov., sp. nov.</title>
        <authorList>
            <person name="Khan H."/>
            <person name="Chung E.J."/>
            <person name="Chung Y.R."/>
        </authorList>
    </citation>
    <scope>NUCLEOTIDE SEQUENCE [LARGE SCALE GENOMIC DNA]</scope>
    <source>
        <strain evidence="1 2">YC6258</strain>
    </source>
</reference>
<gene>
    <name evidence="1" type="ORF">YC6258_05713</name>
</gene>
<dbReference type="EMBL" id="CP007142">
    <property type="protein sequence ID" value="AJQ97741.1"/>
    <property type="molecule type" value="Genomic_DNA"/>
</dbReference>
<organism evidence="1 2">
    <name type="scientific">Gynuella sunshinyii YC6258</name>
    <dbReference type="NCBI Taxonomy" id="1445510"/>
    <lineage>
        <taxon>Bacteria</taxon>
        <taxon>Pseudomonadati</taxon>
        <taxon>Pseudomonadota</taxon>
        <taxon>Gammaproteobacteria</taxon>
        <taxon>Oceanospirillales</taxon>
        <taxon>Saccharospirillaceae</taxon>
        <taxon>Gynuella</taxon>
    </lineage>
</organism>
<dbReference type="GO" id="GO:0008967">
    <property type="term" value="F:phosphoglycolate phosphatase activity"/>
    <property type="evidence" value="ECO:0007669"/>
    <property type="project" value="TreeGrafter"/>
</dbReference>
<dbReference type="NCBIfam" id="NF011564">
    <property type="entry name" value="PRK14988.1"/>
    <property type="match status" value="1"/>
</dbReference>
<name>A0A0C5VUD0_9GAMM</name>
<dbReference type="AlphaFoldDB" id="A0A0C5VUD0"/>
<accession>A0A0C5VUD0</accession>
<keyword evidence="2" id="KW-1185">Reference proteome</keyword>
<dbReference type="InterPro" id="IPR036412">
    <property type="entry name" value="HAD-like_sf"/>
</dbReference>